<keyword evidence="5" id="KW-0732">Signal</keyword>
<feature type="compositionally biased region" description="Polar residues" evidence="4">
    <location>
        <begin position="228"/>
        <end position="237"/>
    </location>
</feature>
<evidence type="ECO:0000256" key="3">
    <source>
        <dbReference type="ARBA" id="ARBA00023157"/>
    </source>
</evidence>
<protein>
    <recommendedName>
        <fullName evidence="6">Prokineticin domain-containing protein</fullName>
    </recommendedName>
</protein>
<gene>
    <name evidence="7" type="ORF">AVEN_153373_1</name>
</gene>
<evidence type="ECO:0000313" key="7">
    <source>
        <dbReference type="EMBL" id="GBO03032.1"/>
    </source>
</evidence>
<keyword evidence="3" id="KW-1015">Disulfide bond</keyword>
<evidence type="ECO:0000256" key="1">
    <source>
        <dbReference type="ARBA" id="ARBA00004613"/>
    </source>
</evidence>
<proteinExistence type="predicted"/>
<feature type="region of interest" description="Disordered" evidence="4">
    <location>
        <begin position="160"/>
        <end position="262"/>
    </location>
</feature>
<dbReference type="AlphaFoldDB" id="A0A4Y2TS15"/>
<name>A0A4Y2TS15_ARAVE</name>
<comment type="subcellular location">
    <subcellularLocation>
        <location evidence="1">Secreted</location>
    </subcellularLocation>
</comment>
<dbReference type="Proteomes" id="UP000499080">
    <property type="component" value="Unassembled WGS sequence"/>
</dbReference>
<dbReference type="GO" id="GO:0005576">
    <property type="term" value="C:extracellular region"/>
    <property type="evidence" value="ECO:0007669"/>
    <property type="project" value="UniProtKB-SubCell"/>
</dbReference>
<dbReference type="OrthoDB" id="6433556at2759"/>
<dbReference type="EMBL" id="BGPR01030474">
    <property type="protein sequence ID" value="GBO03032.1"/>
    <property type="molecule type" value="Genomic_DNA"/>
</dbReference>
<feature type="non-terminal residue" evidence="7">
    <location>
        <position position="262"/>
    </location>
</feature>
<dbReference type="Pfam" id="PF06607">
    <property type="entry name" value="Prokineticin"/>
    <property type="match status" value="1"/>
</dbReference>
<feature type="signal peptide" evidence="5">
    <location>
        <begin position="1"/>
        <end position="30"/>
    </location>
</feature>
<evidence type="ECO:0000256" key="4">
    <source>
        <dbReference type="SAM" id="MobiDB-lite"/>
    </source>
</evidence>
<evidence type="ECO:0000256" key="2">
    <source>
        <dbReference type="ARBA" id="ARBA00022525"/>
    </source>
</evidence>
<dbReference type="InterPro" id="IPR023569">
    <property type="entry name" value="Prokineticin_domain"/>
</dbReference>
<dbReference type="Gene3D" id="2.10.80.10">
    <property type="entry name" value="Lipase, subunit A"/>
    <property type="match status" value="1"/>
</dbReference>
<organism evidence="7 8">
    <name type="scientific">Araneus ventricosus</name>
    <name type="common">Orbweaver spider</name>
    <name type="synonym">Epeira ventricosa</name>
    <dbReference type="NCBI Taxonomy" id="182803"/>
    <lineage>
        <taxon>Eukaryota</taxon>
        <taxon>Metazoa</taxon>
        <taxon>Ecdysozoa</taxon>
        <taxon>Arthropoda</taxon>
        <taxon>Chelicerata</taxon>
        <taxon>Arachnida</taxon>
        <taxon>Araneae</taxon>
        <taxon>Araneomorphae</taxon>
        <taxon>Entelegynae</taxon>
        <taxon>Araneoidea</taxon>
        <taxon>Araneidae</taxon>
        <taxon>Araneus</taxon>
    </lineage>
</organism>
<accession>A0A4Y2TS15</accession>
<reference evidence="7 8" key="1">
    <citation type="journal article" date="2019" name="Sci. Rep.">
        <title>Orb-weaving spider Araneus ventricosus genome elucidates the spidroin gene catalogue.</title>
        <authorList>
            <person name="Kono N."/>
            <person name="Nakamura H."/>
            <person name="Ohtoshi R."/>
            <person name="Moran D.A.P."/>
            <person name="Shinohara A."/>
            <person name="Yoshida Y."/>
            <person name="Fujiwara M."/>
            <person name="Mori M."/>
            <person name="Tomita M."/>
            <person name="Arakawa K."/>
        </authorList>
    </citation>
    <scope>NUCLEOTIDE SEQUENCE [LARGE SCALE GENOMIC DNA]</scope>
</reference>
<feature type="compositionally biased region" description="Polar residues" evidence="4">
    <location>
        <begin position="160"/>
        <end position="173"/>
    </location>
</feature>
<comment type="caution">
    <text evidence="7">The sequence shown here is derived from an EMBL/GenBank/DDBJ whole genome shotgun (WGS) entry which is preliminary data.</text>
</comment>
<feature type="chain" id="PRO_5021335524" description="Prokineticin domain-containing protein" evidence="5">
    <location>
        <begin position="31"/>
        <end position="262"/>
    </location>
</feature>
<sequence>MNAWQSKKCIVSLVSLLSTVLLCCVDIADSKSCIIEQDCERNECCVALSVFQVPQKGICVELSMEGQYCSDRQAKLKYFGGKYILQCPCQEGLACLLQENISYRSSDDLSPTVLDQRCRSAKSVILIKTPDKGIQSQKDNSGKERHTLIAVSDKNVQTTSNISSSHQLATASIDNKKPMRNETWNKESATVKHENGESKNNKKDAKTSHMHVTFSSKNNKYIKENQTKEGNTNSNETVTKKLETTNDTTEFTTISNKGSEGN</sequence>
<keyword evidence="8" id="KW-1185">Reference proteome</keyword>
<keyword evidence="2" id="KW-0964">Secreted</keyword>
<evidence type="ECO:0000313" key="8">
    <source>
        <dbReference type="Proteomes" id="UP000499080"/>
    </source>
</evidence>
<feature type="domain" description="Prokineticin" evidence="6">
    <location>
        <begin position="19"/>
        <end position="104"/>
    </location>
</feature>
<evidence type="ECO:0000256" key="5">
    <source>
        <dbReference type="SAM" id="SignalP"/>
    </source>
</evidence>
<feature type="compositionally biased region" description="Basic and acidic residues" evidence="4">
    <location>
        <begin position="174"/>
        <end position="207"/>
    </location>
</feature>
<evidence type="ECO:0000259" key="6">
    <source>
        <dbReference type="Pfam" id="PF06607"/>
    </source>
</evidence>